<keyword evidence="1" id="KW-1133">Transmembrane helix</keyword>
<proteinExistence type="predicted"/>
<feature type="transmembrane region" description="Helical" evidence="1">
    <location>
        <begin position="59"/>
        <end position="80"/>
    </location>
</feature>
<evidence type="ECO:0000256" key="1">
    <source>
        <dbReference type="SAM" id="Phobius"/>
    </source>
</evidence>
<protein>
    <recommendedName>
        <fullName evidence="4">Anti-sigma factor RsiW</fullName>
    </recommendedName>
</protein>
<reference evidence="2 3" key="1">
    <citation type="submission" date="2017-03" db="EMBL/GenBank/DDBJ databases">
        <title>Genome analysis of strain PAMC 26577.</title>
        <authorList>
            <person name="Oh H.-M."/>
            <person name="Yang J.-A."/>
        </authorList>
    </citation>
    <scope>NUCLEOTIDE SEQUENCE [LARGE SCALE GENOMIC DNA]</scope>
    <source>
        <strain evidence="2 3">PAMC 26577</strain>
    </source>
</reference>
<evidence type="ECO:0008006" key="4">
    <source>
        <dbReference type="Google" id="ProtNLM"/>
    </source>
</evidence>
<accession>A0A242N0U7</accession>
<evidence type="ECO:0000313" key="2">
    <source>
        <dbReference type="EMBL" id="OTP77193.1"/>
    </source>
</evidence>
<dbReference type="AlphaFoldDB" id="A0A242N0U7"/>
<keyword evidence="1" id="KW-0812">Transmembrane</keyword>
<sequence>MLDPVRAASVQSYLKDRPDEAQRVAFYGRINQQMQSAFHEPMDEASLPRSAPWVSKRRISAYLIAAFAALVLVAGGLFAFDISDSALDNASIMALEQAVAVQDMATGASGYVSSAKALADAPNLYVVGFHPTARREMPVGPLASATEYVYRNAMGEAAVMLIAPGIMAKPQPQWKANRVGETRLLAWTAGGRRYVLAGRANTRGLMRAADLMTGN</sequence>
<dbReference type="Proteomes" id="UP000195221">
    <property type="component" value="Unassembled WGS sequence"/>
</dbReference>
<comment type="caution">
    <text evidence="2">The sequence shown here is derived from an EMBL/GenBank/DDBJ whole genome shotgun (WGS) entry which is preliminary data.</text>
</comment>
<keyword evidence="1" id="KW-0472">Membrane</keyword>
<dbReference type="EMBL" id="NBTZ01000033">
    <property type="protein sequence ID" value="OTP77193.1"/>
    <property type="molecule type" value="Genomic_DNA"/>
</dbReference>
<name>A0A242N0U7_CABSO</name>
<organism evidence="2 3">
    <name type="scientific">Caballeronia sordidicola</name>
    <name type="common">Burkholderia sordidicola</name>
    <dbReference type="NCBI Taxonomy" id="196367"/>
    <lineage>
        <taxon>Bacteria</taxon>
        <taxon>Pseudomonadati</taxon>
        <taxon>Pseudomonadota</taxon>
        <taxon>Betaproteobacteria</taxon>
        <taxon>Burkholderiales</taxon>
        <taxon>Burkholderiaceae</taxon>
        <taxon>Caballeronia</taxon>
    </lineage>
</organism>
<evidence type="ECO:0000313" key="3">
    <source>
        <dbReference type="Proteomes" id="UP000195221"/>
    </source>
</evidence>
<gene>
    <name evidence="2" type="ORF">PAMC26577_09505</name>
</gene>